<evidence type="ECO:0000256" key="4">
    <source>
        <dbReference type="ARBA" id="ARBA00022833"/>
    </source>
</evidence>
<reference evidence="10 11" key="1">
    <citation type="journal article" date="2023" name="Insect Mol. Biol.">
        <title>Genome sequencing provides insights into the evolution of gene families encoding plant cell wall-degrading enzymes in longhorned beetles.</title>
        <authorList>
            <person name="Shin N.R."/>
            <person name="Okamura Y."/>
            <person name="Kirsch R."/>
            <person name="Pauchet Y."/>
        </authorList>
    </citation>
    <scope>NUCLEOTIDE SEQUENCE [LARGE SCALE GENOMIC DNA]</scope>
    <source>
        <strain evidence="10">EAD_L_NR</strain>
    </source>
</reference>
<dbReference type="PANTHER" id="PTHR13006:SF9">
    <property type="entry name" value="GLUCOSE TRANSPORTER 4 ENHANCER FACTOR, ISOFORM G"/>
    <property type="match status" value="1"/>
</dbReference>
<evidence type="ECO:0000256" key="8">
    <source>
        <dbReference type="ARBA" id="ARBA00023242"/>
    </source>
</evidence>
<dbReference type="EMBL" id="JANEYG010000013">
    <property type="protein sequence ID" value="KAJ8920612.1"/>
    <property type="molecule type" value="Genomic_DNA"/>
</dbReference>
<evidence type="ECO:0000313" key="11">
    <source>
        <dbReference type="Proteomes" id="UP001159042"/>
    </source>
</evidence>
<dbReference type="GO" id="GO:0003700">
    <property type="term" value="F:DNA-binding transcription factor activity"/>
    <property type="evidence" value="ECO:0007669"/>
    <property type="project" value="TreeGrafter"/>
</dbReference>
<organism evidence="10 11">
    <name type="scientific">Exocentrus adspersus</name>
    <dbReference type="NCBI Taxonomy" id="1586481"/>
    <lineage>
        <taxon>Eukaryota</taxon>
        <taxon>Metazoa</taxon>
        <taxon>Ecdysozoa</taxon>
        <taxon>Arthropoda</taxon>
        <taxon>Hexapoda</taxon>
        <taxon>Insecta</taxon>
        <taxon>Pterygota</taxon>
        <taxon>Neoptera</taxon>
        <taxon>Endopterygota</taxon>
        <taxon>Coleoptera</taxon>
        <taxon>Polyphaga</taxon>
        <taxon>Cucujiformia</taxon>
        <taxon>Chrysomeloidea</taxon>
        <taxon>Cerambycidae</taxon>
        <taxon>Lamiinae</taxon>
        <taxon>Acanthocinini</taxon>
        <taxon>Exocentrus</taxon>
    </lineage>
</organism>
<evidence type="ECO:0000256" key="2">
    <source>
        <dbReference type="ARBA" id="ARBA00022723"/>
    </source>
</evidence>
<dbReference type="SMART" id="SM01366">
    <property type="entry name" value="c-clamp"/>
    <property type="match status" value="1"/>
</dbReference>
<keyword evidence="2" id="KW-0479">Metal-binding</keyword>
<comment type="subcellular location">
    <subcellularLocation>
        <location evidence="1">Nucleus</location>
    </subcellularLocation>
</comment>
<evidence type="ECO:0000256" key="7">
    <source>
        <dbReference type="ARBA" id="ARBA00023163"/>
    </source>
</evidence>
<evidence type="ECO:0000256" key="9">
    <source>
        <dbReference type="SAM" id="MobiDB-lite"/>
    </source>
</evidence>
<evidence type="ECO:0000256" key="5">
    <source>
        <dbReference type="ARBA" id="ARBA00023015"/>
    </source>
</evidence>
<protein>
    <recommendedName>
        <fullName evidence="12">Zinc finger protein 395</fullName>
    </recommendedName>
</protein>
<dbReference type="PANTHER" id="PTHR13006">
    <property type="entry name" value="PAPILLOMAVIRUS REGULATORY FACTOR PRF-1"/>
    <property type="match status" value="1"/>
</dbReference>
<name>A0AAV8W1R3_9CUCU</name>
<keyword evidence="6" id="KW-0238">DNA-binding</keyword>
<dbReference type="InterPro" id="IPR052253">
    <property type="entry name" value="CR1/CR2-DNA-binding_regulator"/>
</dbReference>
<keyword evidence="3" id="KW-0863">Zinc-finger</keyword>
<dbReference type="GO" id="GO:0000978">
    <property type="term" value="F:RNA polymerase II cis-regulatory region sequence-specific DNA binding"/>
    <property type="evidence" value="ECO:0007669"/>
    <property type="project" value="TreeGrafter"/>
</dbReference>
<evidence type="ECO:0000313" key="10">
    <source>
        <dbReference type="EMBL" id="KAJ8920612.1"/>
    </source>
</evidence>
<dbReference type="AlphaFoldDB" id="A0AAV8W1R3"/>
<proteinExistence type="predicted"/>
<dbReference type="GO" id="GO:0006357">
    <property type="term" value="P:regulation of transcription by RNA polymerase II"/>
    <property type="evidence" value="ECO:0007669"/>
    <property type="project" value="TreeGrafter"/>
</dbReference>
<comment type="caution">
    <text evidence="10">The sequence shown here is derived from an EMBL/GenBank/DDBJ whole genome shotgun (WGS) entry which is preliminary data.</text>
</comment>
<feature type="compositionally biased region" description="Low complexity" evidence="9">
    <location>
        <begin position="106"/>
        <end position="118"/>
    </location>
</feature>
<feature type="compositionally biased region" description="Low complexity" evidence="9">
    <location>
        <begin position="81"/>
        <end position="98"/>
    </location>
</feature>
<keyword evidence="5" id="KW-0805">Transcription regulation</keyword>
<keyword evidence="4" id="KW-0862">Zinc</keyword>
<dbReference type="Proteomes" id="UP001159042">
    <property type="component" value="Unassembled WGS sequence"/>
</dbReference>
<keyword evidence="7" id="KW-0804">Transcription</keyword>
<gene>
    <name evidence="10" type="ORF">NQ315_004751</name>
</gene>
<accession>A0AAV8W1R3</accession>
<dbReference type="GO" id="GO:0008270">
    <property type="term" value="F:zinc ion binding"/>
    <property type="evidence" value="ECO:0007669"/>
    <property type="project" value="UniProtKB-KW"/>
</dbReference>
<evidence type="ECO:0000256" key="3">
    <source>
        <dbReference type="ARBA" id="ARBA00022771"/>
    </source>
</evidence>
<evidence type="ECO:0008006" key="12">
    <source>
        <dbReference type="Google" id="ProtNLM"/>
    </source>
</evidence>
<keyword evidence="11" id="KW-1185">Reference proteome</keyword>
<dbReference type="GO" id="GO:0005634">
    <property type="term" value="C:nucleus"/>
    <property type="evidence" value="ECO:0007669"/>
    <property type="project" value="UniProtKB-SubCell"/>
</dbReference>
<evidence type="ECO:0000256" key="1">
    <source>
        <dbReference type="ARBA" id="ARBA00004123"/>
    </source>
</evidence>
<feature type="region of interest" description="Disordered" evidence="9">
    <location>
        <begin position="81"/>
        <end position="118"/>
    </location>
</feature>
<evidence type="ECO:0000256" key="6">
    <source>
        <dbReference type="ARBA" id="ARBA00023125"/>
    </source>
</evidence>
<keyword evidence="8" id="KW-0539">Nucleus</keyword>
<sequence length="292" mass="33020">MSSMSEIMEPVVARCLKEAKELGESACYNKPICYFRSRKRRPSSSQDDCSKDSQMDECSAALVLMSLSCSPHSPNLNAFSYTSTSPGSSSSSASYRSTPSPPPRAYSPQSAPLSSSSVSDEGIVMDYYPDDLPRKKKSVTRIVFQCTWPSCLKITNTCESIEAHVRNEHLKDQICGDAEEEFYYTEIELGYTSPPPTLSHRDMARPFHEDPDYQRQLVGTMRQNLLMGPISIPQSPHKILKLSPRPHSPKMPVSPRRIRGENKKCRKVYGMEHREQWCTQCKWKKACSRFGD</sequence>